<keyword evidence="11 12" id="KW-0407">Ion channel</keyword>
<organism evidence="13 14">
    <name type="scientific">Araneus ventricosus</name>
    <name type="common">Orbweaver spider</name>
    <name type="synonym">Epeira ventricosa</name>
    <dbReference type="NCBI Taxonomy" id="182803"/>
    <lineage>
        <taxon>Eukaryota</taxon>
        <taxon>Metazoa</taxon>
        <taxon>Ecdysozoa</taxon>
        <taxon>Arthropoda</taxon>
        <taxon>Chelicerata</taxon>
        <taxon>Arachnida</taxon>
        <taxon>Araneae</taxon>
        <taxon>Araneomorphae</taxon>
        <taxon>Entelegynae</taxon>
        <taxon>Araneoidea</taxon>
        <taxon>Araneidae</taxon>
        <taxon>Araneus</taxon>
    </lineage>
</organism>
<sequence>MQFKTGKGDGITGTPLIYSESRGLYNCQNRSDGKDEGNERILNFLMIYYGLDEEKRFELGIDPTRFLEICSFNRRICSASYLDLFMSFRYGNCITFNKRNEGMKPLLISETGYKSGLHMELNLNIDENLNTTHTIGAKIIIHEPTENPNPEEDGFIVSPGYEFTVSLKQTVYRRLSAPYKDHCFNYDSQGDNAMRSKNACIRTCIQRKNFENCGCIDQTLGVMSELKPCNFTNYTEACCLDKVLDIMSRNGPACNCNLPCRSIYYNEMMSKSRLRSSEFCEVDSEGFPFCFHLRNHLKLNVYYSSLERHVYEQRAKWDPTELASFIGNELGLWLGRVHKRGKTYRKHLETRRYGRGVMKITQW</sequence>
<protein>
    <submittedName>
        <fullName evidence="13">Degenerin-like protein asic-1</fullName>
    </submittedName>
</protein>
<evidence type="ECO:0000256" key="7">
    <source>
        <dbReference type="ARBA" id="ARBA00023053"/>
    </source>
</evidence>
<evidence type="ECO:0000256" key="12">
    <source>
        <dbReference type="RuleBase" id="RU000679"/>
    </source>
</evidence>
<accession>A0A4Y2MPJ7</accession>
<dbReference type="PANTHER" id="PTHR11690:SF248">
    <property type="entry name" value="PICKPOCKET 17, ISOFORM A"/>
    <property type="match status" value="1"/>
</dbReference>
<keyword evidence="4 12" id="KW-0894">Sodium channel</keyword>
<comment type="subcellular location">
    <subcellularLocation>
        <location evidence="1">Membrane</location>
        <topology evidence="1">Multi-pass membrane protein</topology>
    </subcellularLocation>
</comment>
<evidence type="ECO:0000256" key="5">
    <source>
        <dbReference type="ARBA" id="ARBA00022692"/>
    </source>
</evidence>
<dbReference type="EMBL" id="BGPR01007665">
    <property type="protein sequence ID" value="GBN28613.1"/>
    <property type="molecule type" value="Genomic_DNA"/>
</dbReference>
<evidence type="ECO:0000256" key="6">
    <source>
        <dbReference type="ARBA" id="ARBA00022989"/>
    </source>
</evidence>
<dbReference type="GO" id="GO:0005886">
    <property type="term" value="C:plasma membrane"/>
    <property type="evidence" value="ECO:0007669"/>
    <property type="project" value="TreeGrafter"/>
</dbReference>
<evidence type="ECO:0000313" key="14">
    <source>
        <dbReference type="Proteomes" id="UP000499080"/>
    </source>
</evidence>
<dbReference type="Gene3D" id="2.60.470.10">
    <property type="entry name" value="Acid-sensing ion channels like domains"/>
    <property type="match status" value="1"/>
</dbReference>
<keyword evidence="3 12" id="KW-0813">Transport</keyword>
<dbReference type="GO" id="GO:0015280">
    <property type="term" value="F:ligand-gated sodium channel activity"/>
    <property type="evidence" value="ECO:0007669"/>
    <property type="project" value="TreeGrafter"/>
</dbReference>
<evidence type="ECO:0000256" key="10">
    <source>
        <dbReference type="ARBA" id="ARBA00023201"/>
    </source>
</evidence>
<evidence type="ECO:0000256" key="2">
    <source>
        <dbReference type="ARBA" id="ARBA00007193"/>
    </source>
</evidence>
<reference evidence="13 14" key="1">
    <citation type="journal article" date="2019" name="Sci. Rep.">
        <title>Orb-weaving spider Araneus ventricosus genome elucidates the spidroin gene catalogue.</title>
        <authorList>
            <person name="Kono N."/>
            <person name="Nakamura H."/>
            <person name="Ohtoshi R."/>
            <person name="Moran D.A.P."/>
            <person name="Shinohara A."/>
            <person name="Yoshida Y."/>
            <person name="Fujiwara M."/>
            <person name="Mori M."/>
            <person name="Tomita M."/>
            <person name="Arakawa K."/>
        </authorList>
    </citation>
    <scope>NUCLEOTIDE SEQUENCE [LARGE SCALE GENOMIC DNA]</scope>
</reference>
<dbReference type="InterPro" id="IPR001873">
    <property type="entry name" value="ENaC"/>
</dbReference>
<evidence type="ECO:0000256" key="3">
    <source>
        <dbReference type="ARBA" id="ARBA00022448"/>
    </source>
</evidence>
<keyword evidence="6" id="KW-1133">Transmembrane helix</keyword>
<gene>
    <name evidence="13" type="primary">asic-1_3</name>
    <name evidence="13" type="ORF">AVEN_170187_1</name>
</gene>
<keyword evidence="8 12" id="KW-0406">Ion transport</keyword>
<dbReference type="AlphaFoldDB" id="A0A4Y2MPJ7"/>
<evidence type="ECO:0000256" key="8">
    <source>
        <dbReference type="ARBA" id="ARBA00023065"/>
    </source>
</evidence>
<dbReference type="PRINTS" id="PR01078">
    <property type="entry name" value="AMINACHANNEL"/>
</dbReference>
<keyword evidence="9" id="KW-0472">Membrane</keyword>
<evidence type="ECO:0000313" key="13">
    <source>
        <dbReference type="EMBL" id="GBN28613.1"/>
    </source>
</evidence>
<keyword evidence="5 12" id="KW-0812">Transmembrane</keyword>
<dbReference type="Proteomes" id="UP000499080">
    <property type="component" value="Unassembled WGS sequence"/>
</dbReference>
<evidence type="ECO:0000256" key="1">
    <source>
        <dbReference type="ARBA" id="ARBA00004141"/>
    </source>
</evidence>
<dbReference type="OrthoDB" id="6434276at2759"/>
<proteinExistence type="inferred from homology"/>
<comment type="similarity">
    <text evidence="2 12">Belongs to the amiloride-sensitive sodium channel (TC 1.A.6) family.</text>
</comment>
<dbReference type="Pfam" id="PF00858">
    <property type="entry name" value="ASC"/>
    <property type="match status" value="1"/>
</dbReference>
<evidence type="ECO:0000256" key="9">
    <source>
        <dbReference type="ARBA" id="ARBA00023136"/>
    </source>
</evidence>
<keyword evidence="14" id="KW-1185">Reference proteome</keyword>
<comment type="caution">
    <text evidence="13">The sequence shown here is derived from an EMBL/GenBank/DDBJ whole genome shotgun (WGS) entry which is preliminary data.</text>
</comment>
<dbReference type="PANTHER" id="PTHR11690">
    <property type="entry name" value="AMILORIDE-SENSITIVE SODIUM CHANNEL-RELATED"/>
    <property type="match status" value="1"/>
</dbReference>
<evidence type="ECO:0000256" key="11">
    <source>
        <dbReference type="ARBA" id="ARBA00023303"/>
    </source>
</evidence>
<name>A0A4Y2MPJ7_ARAVE</name>
<evidence type="ECO:0000256" key="4">
    <source>
        <dbReference type="ARBA" id="ARBA00022461"/>
    </source>
</evidence>
<keyword evidence="7" id="KW-0915">Sodium</keyword>
<keyword evidence="10 12" id="KW-0739">Sodium transport</keyword>